<evidence type="ECO:0000313" key="3">
    <source>
        <dbReference type="Proteomes" id="UP000184010"/>
    </source>
</evidence>
<organism evidence="2 3">
    <name type="scientific">Desulfitobacterium chlororespirans DSM 11544</name>
    <dbReference type="NCBI Taxonomy" id="1121395"/>
    <lineage>
        <taxon>Bacteria</taxon>
        <taxon>Bacillati</taxon>
        <taxon>Bacillota</taxon>
        <taxon>Clostridia</taxon>
        <taxon>Eubacteriales</taxon>
        <taxon>Desulfitobacteriaceae</taxon>
        <taxon>Desulfitobacterium</taxon>
    </lineage>
</organism>
<keyword evidence="3" id="KW-1185">Reference proteome</keyword>
<name>A0A1M7UYC4_9FIRM</name>
<dbReference type="AlphaFoldDB" id="A0A1M7UYC4"/>
<accession>A0A1M7UYC4</accession>
<gene>
    <name evidence="2" type="ORF">SAMN02745215_05027</name>
</gene>
<evidence type="ECO:0000256" key="1">
    <source>
        <dbReference type="SAM" id="Phobius"/>
    </source>
</evidence>
<protein>
    <recommendedName>
        <fullName evidence="4">Flp pilus-assembly TadE/G-like</fullName>
    </recommendedName>
</protein>
<reference evidence="3" key="1">
    <citation type="submission" date="2016-12" db="EMBL/GenBank/DDBJ databases">
        <authorList>
            <person name="Varghese N."/>
            <person name="Submissions S."/>
        </authorList>
    </citation>
    <scope>NUCLEOTIDE SEQUENCE [LARGE SCALE GENOMIC DNA]</scope>
    <source>
        <strain evidence="3">DSM 11544</strain>
    </source>
</reference>
<dbReference type="RefSeq" id="WP_072775100.1">
    <property type="nucleotide sequence ID" value="NZ_FRDN01000021.1"/>
</dbReference>
<keyword evidence="1" id="KW-0812">Transmembrane</keyword>
<dbReference type="EMBL" id="FRDN01000021">
    <property type="protein sequence ID" value="SHN87916.1"/>
    <property type="molecule type" value="Genomic_DNA"/>
</dbReference>
<dbReference type="Proteomes" id="UP000184010">
    <property type="component" value="Unassembled WGS sequence"/>
</dbReference>
<evidence type="ECO:0008006" key="4">
    <source>
        <dbReference type="Google" id="ProtNLM"/>
    </source>
</evidence>
<evidence type="ECO:0000313" key="2">
    <source>
        <dbReference type="EMBL" id="SHN87916.1"/>
    </source>
</evidence>
<keyword evidence="1" id="KW-1133">Transmembrane helix</keyword>
<keyword evidence="1" id="KW-0472">Membrane</keyword>
<sequence length="181" mass="20180">MSKLRTLIRDKRGLSYPLVAAIVLSLMMLMMVGYEYMRIQIIASGVRNAVQAATLTVANDNAEMAYGGIKNGYSGGYARSDTVWLPSLNTGDIYAEIDRILGTKPQGGHHVKIADDWKEFEVYGLMVDVVNAPFTPEHTERDKTLFIMSRITLEVPVLFMGNQVDVMMTDLVVSSDYMAKF</sequence>
<proteinExistence type="predicted"/>
<dbReference type="STRING" id="1121395.SAMN02745215_05027"/>
<feature type="transmembrane region" description="Helical" evidence="1">
    <location>
        <begin position="14"/>
        <end position="34"/>
    </location>
</feature>